<proteinExistence type="predicted"/>
<organism evidence="3 4">
    <name type="scientific">Chrysochromulina tobinii</name>
    <dbReference type="NCBI Taxonomy" id="1460289"/>
    <lineage>
        <taxon>Eukaryota</taxon>
        <taxon>Haptista</taxon>
        <taxon>Haptophyta</taxon>
        <taxon>Prymnesiophyceae</taxon>
        <taxon>Prymnesiales</taxon>
        <taxon>Chrysochromulinaceae</taxon>
        <taxon>Chrysochromulina</taxon>
    </lineage>
</organism>
<evidence type="ECO:0000313" key="4">
    <source>
        <dbReference type="Proteomes" id="UP000037460"/>
    </source>
</evidence>
<keyword evidence="1" id="KW-1133">Transmembrane helix</keyword>
<name>A0A0M0K8S4_9EUKA</name>
<protein>
    <submittedName>
        <fullName evidence="3">Uncharacterized protein</fullName>
    </submittedName>
</protein>
<gene>
    <name evidence="3" type="ORF">Ctob_015576</name>
</gene>
<comment type="caution">
    <text evidence="3">The sequence shown here is derived from an EMBL/GenBank/DDBJ whole genome shotgun (WGS) entry which is preliminary data.</text>
</comment>
<feature type="signal peptide" evidence="2">
    <location>
        <begin position="1"/>
        <end position="18"/>
    </location>
</feature>
<evidence type="ECO:0000313" key="3">
    <source>
        <dbReference type="EMBL" id="KOO34972.1"/>
    </source>
</evidence>
<dbReference type="AlphaFoldDB" id="A0A0M0K8S4"/>
<feature type="chain" id="PRO_5005602478" evidence="2">
    <location>
        <begin position="19"/>
        <end position="126"/>
    </location>
</feature>
<evidence type="ECO:0000256" key="2">
    <source>
        <dbReference type="SAM" id="SignalP"/>
    </source>
</evidence>
<feature type="transmembrane region" description="Helical" evidence="1">
    <location>
        <begin position="105"/>
        <end position="125"/>
    </location>
</feature>
<keyword evidence="1" id="KW-0472">Membrane</keyword>
<keyword evidence="4" id="KW-1185">Reference proteome</keyword>
<evidence type="ECO:0000256" key="1">
    <source>
        <dbReference type="SAM" id="Phobius"/>
    </source>
</evidence>
<keyword evidence="2" id="KW-0732">Signal</keyword>
<dbReference type="Proteomes" id="UP000037460">
    <property type="component" value="Unassembled WGS sequence"/>
</dbReference>
<accession>A0A0M0K8S4</accession>
<reference evidence="4" key="1">
    <citation type="journal article" date="2015" name="PLoS Genet.">
        <title>Genome Sequence and Transcriptome Analyses of Chrysochromulina tobin: Metabolic Tools for Enhanced Algal Fitness in the Prominent Order Prymnesiales (Haptophyceae).</title>
        <authorList>
            <person name="Hovde B.T."/>
            <person name="Deodato C.R."/>
            <person name="Hunsperger H.M."/>
            <person name="Ryken S.A."/>
            <person name="Yost W."/>
            <person name="Jha R.K."/>
            <person name="Patterson J."/>
            <person name="Monnat R.J. Jr."/>
            <person name="Barlow S.B."/>
            <person name="Starkenburg S.R."/>
            <person name="Cattolico R.A."/>
        </authorList>
    </citation>
    <scope>NUCLEOTIDE SEQUENCE</scope>
    <source>
        <strain evidence="4">CCMP291</strain>
    </source>
</reference>
<sequence>MQISLVALFGMLAAPTSAFNAVAPLRAVSRAGSVSMVAPKGPFGGRKGDSDGWLGDNGQSVQVQAFENGEDYLFFQGPAPTTAVQDGLPSFFSAENFQDLEISTLQIAVTVVGLGTFAVLLPTLLS</sequence>
<keyword evidence="1" id="KW-0812">Transmembrane</keyword>
<dbReference type="EMBL" id="JWZX01001028">
    <property type="protein sequence ID" value="KOO34972.1"/>
    <property type="molecule type" value="Genomic_DNA"/>
</dbReference>